<organism evidence="1 2">
    <name type="scientific">Cricetulus griseus</name>
    <name type="common">Chinese hamster</name>
    <name type="synonym">Cricetulus barabensis griseus</name>
    <dbReference type="NCBI Taxonomy" id="10029"/>
    <lineage>
        <taxon>Eukaryota</taxon>
        <taxon>Metazoa</taxon>
        <taxon>Chordata</taxon>
        <taxon>Craniata</taxon>
        <taxon>Vertebrata</taxon>
        <taxon>Euteleostomi</taxon>
        <taxon>Mammalia</taxon>
        <taxon>Eutheria</taxon>
        <taxon>Euarchontoglires</taxon>
        <taxon>Glires</taxon>
        <taxon>Rodentia</taxon>
        <taxon>Myomorpha</taxon>
        <taxon>Muroidea</taxon>
        <taxon>Cricetidae</taxon>
        <taxon>Cricetinae</taxon>
        <taxon>Cricetulus</taxon>
    </lineage>
</organism>
<dbReference type="Proteomes" id="UP000001075">
    <property type="component" value="Unassembled WGS sequence"/>
</dbReference>
<dbReference type="InParanoid" id="G3IGI7"/>
<evidence type="ECO:0000313" key="2">
    <source>
        <dbReference type="Proteomes" id="UP000001075"/>
    </source>
</evidence>
<sequence>MLSLRAGSQAQETLSSPAVTWVLRILSNTMVSSSFQCMSIASKRKEPLTQRS</sequence>
<accession>G3IGI7</accession>
<evidence type="ECO:0000313" key="1">
    <source>
        <dbReference type="EMBL" id="EGW10957.1"/>
    </source>
</evidence>
<reference evidence="2" key="1">
    <citation type="journal article" date="2011" name="Nat. Biotechnol.">
        <title>The genomic sequence of the Chinese hamster ovary (CHO)-K1 cell line.</title>
        <authorList>
            <person name="Xu X."/>
            <person name="Nagarajan H."/>
            <person name="Lewis N.E."/>
            <person name="Pan S."/>
            <person name="Cai Z."/>
            <person name="Liu X."/>
            <person name="Chen W."/>
            <person name="Xie M."/>
            <person name="Wang W."/>
            <person name="Hammond S."/>
            <person name="Andersen M.R."/>
            <person name="Neff N."/>
            <person name="Passarelli B."/>
            <person name="Koh W."/>
            <person name="Fan H.C."/>
            <person name="Wang J."/>
            <person name="Gui Y."/>
            <person name="Lee K.H."/>
            <person name="Betenbaugh M.J."/>
            <person name="Quake S.R."/>
            <person name="Famili I."/>
            <person name="Palsson B.O."/>
            <person name="Wang J."/>
        </authorList>
    </citation>
    <scope>NUCLEOTIDE SEQUENCE [LARGE SCALE GENOMIC DNA]</scope>
    <source>
        <strain evidence="2">CHO K1 cell line</strain>
    </source>
</reference>
<gene>
    <name evidence="1" type="ORF">I79_022904</name>
</gene>
<name>G3IGI7_CRIGR</name>
<proteinExistence type="predicted"/>
<dbReference type="EMBL" id="JH002580">
    <property type="protein sequence ID" value="EGW10957.1"/>
    <property type="molecule type" value="Genomic_DNA"/>
</dbReference>
<protein>
    <submittedName>
        <fullName evidence="1">Uncharacterized protein</fullName>
    </submittedName>
</protein>
<dbReference type="AlphaFoldDB" id="G3IGI7"/>